<dbReference type="Pfam" id="PF00248">
    <property type="entry name" value="Aldo_ket_red"/>
    <property type="match status" value="2"/>
</dbReference>
<name>A0A927R8H2_9ACTN</name>
<dbReference type="Gene3D" id="3.20.20.100">
    <property type="entry name" value="NADP-dependent oxidoreductase domain"/>
    <property type="match status" value="1"/>
</dbReference>
<feature type="domain" description="NADP-dependent oxidoreductase" evidence="1">
    <location>
        <begin position="20"/>
        <end position="216"/>
    </location>
</feature>
<feature type="domain" description="NADP-dependent oxidoreductase" evidence="1">
    <location>
        <begin position="243"/>
        <end position="293"/>
    </location>
</feature>
<accession>A0A927R8H2</accession>
<dbReference type="AlphaFoldDB" id="A0A927R8H2"/>
<dbReference type="EMBL" id="JADBEM010000001">
    <property type="protein sequence ID" value="MBE1606722.1"/>
    <property type="molecule type" value="Genomic_DNA"/>
</dbReference>
<dbReference type="Proteomes" id="UP000638648">
    <property type="component" value="Unassembled WGS sequence"/>
</dbReference>
<gene>
    <name evidence="2" type="ORF">HEB94_003570</name>
</gene>
<dbReference type="RefSeq" id="WP_192750803.1">
    <property type="nucleotide sequence ID" value="NZ_BAABJL010000109.1"/>
</dbReference>
<evidence type="ECO:0000313" key="2">
    <source>
        <dbReference type="EMBL" id="MBE1606722.1"/>
    </source>
</evidence>
<proteinExistence type="predicted"/>
<dbReference type="InterPro" id="IPR053135">
    <property type="entry name" value="AKR2_Oxidoreductase"/>
</dbReference>
<reference evidence="2" key="1">
    <citation type="submission" date="2020-10" db="EMBL/GenBank/DDBJ databases">
        <title>Sequencing the genomes of 1000 actinobacteria strains.</title>
        <authorList>
            <person name="Klenk H.-P."/>
        </authorList>
    </citation>
    <scope>NUCLEOTIDE SEQUENCE</scope>
    <source>
        <strain evidence="2">DSM 45354</strain>
    </source>
</reference>
<protein>
    <submittedName>
        <fullName evidence="2">Aryl-alcohol dehydrogenase-like predicted oxidoreductase</fullName>
    </submittedName>
</protein>
<sequence length="306" mass="33136">MTGGTLESRPFGSTGLSVTRLGFGAMEIRGERIWNGRPVRDEQASDILTAVLDTGITFVDTAGDYGRSEAYIGQFVADRREEYVLATKCGCSMVPAGDHDETPHSWDRDHLLRNIDDSLAKLATDHVDLLQLHNPSVELAEEHKLVDTLREIQSSGKTRFIGASATSPHLATYVEWGVFDAFQIPYSALERRHENLITRAHEAGAGTIVRGGVARGEPGAGLGATDRWATWERAGLDDLLGEGESRTQWLLRFTLSHPGVDTVIVGTLNPAHLAENVKAARAGALPADVYAEAKRRLDAAGESPEG</sequence>
<keyword evidence="3" id="KW-1185">Reference proteome</keyword>
<dbReference type="PANTHER" id="PTHR43312:SF1">
    <property type="entry name" value="NADP-DEPENDENT OXIDOREDUCTASE DOMAIN-CONTAINING PROTEIN"/>
    <property type="match status" value="1"/>
</dbReference>
<comment type="caution">
    <text evidence="2">The sequence shown here is derived from an EMBL/GenBank/DDBJ whole genome shotgun (WGS) entry which is preliminary data.</text>
</comment>
<dbReference type="CDD" id="cd19095">
    <property type="entry name" value="AKR_PA4992-like"/>
    <property type="match status" value="1"/>
</dbReference>
<evidence type="ECO:0000313" key="3">
    <source>
        <dbReference type="Proteomes" id="UP000638648"/>
    </source>
</evidence>
<dbReference type="SUPFAM" id="SSF51430">
    <property type="entry name" value="NAD(P)-linked oxidoreductase"/>
    <property type="match status" value="1"/>
</dbReference>
<dbReference type="InterPro" id="IPR023210">
    <property type="entry name" value="NADP_OxRdtase_dom"/>
</dbReference>
<evidence type="ECO:0000259" key="1">
    <source>
        <dbReference type="Pfam" id="PF00248"/>
    </source>
</evidence>
<dbReference type="InterPro" id="IPR036812">
    <property type="entry name" value="NAD(P)_OxRdtase_dom_sf"/>
</dbReference>
<dbReference type="PANTHER" id="PTHR43312">
    <property type="entry name" value="D-THREO-ALDOSE 1-DEHYDROGENASE"/>
    <property type="match status" value="1"/>
</dbReference>
<organism evidence="2 3">
    <name type="scientific">Actinopolymorpha pittospori</name>
    <dbReference type="NCBI Taxonomy" id="648752"/>
    <lineage>
        <taxon>Bacteria</taxon>
        <taxon>Bacillati</taxon>
        <taxon>Actinomycetota</taxon>
        <taxon>Actinomycetes</taxon>
        <taxon>Propionibacteriales</taxon>
        <taxon>Actinopolymorphaceae</taxon>
        <taxon>Actinopolymorpha</taxon>
    </lineage>
</organism>